<dbReference type="RefSeq" id="WP_301641819.1">
    <property type="nucleotide sequence ID" value="NZ_CP098494.1"/>
</dbReference>
<organism evidence="2 3">
    <name type="scientific">Qipengyuania citrea</name>
    <dbReference type="NCBI Taxonomy" id="225971"/>
    <lineage>
        <taxon>Bacteria</taxon>
        <taxon>Pseudomonadati</taxon>
        <taxon>Pseudomonadota</taxon>
        <taxon>Alphaproteobacteria</taxon>
        <taxon>Sphingomonadales</taxon>
        <taxon>Erythrobacteraceae</taxon>
        <taxon>Qipengyuania</taxon>
    </lineage>
</organism>
<gene>
    <name evidence="2" type="ORF">NCF85_12595</name>
</gene>
<keyword evidence="1" id="KW-0732">Signal</keyword>
<reference evidence="2 3" key="1">
    <citation type="submission" date="2022-06" db="EMBL/GenBank/DDBJ databases">
        <authorList>
            <person name="Liu G."/>
        </authorList>
    </citation>
    <scope>NUCLEOTIDE SEQUENCE [LARGE SCALE GENOMIC DNA]</scope>
    <source>
        <strain evidence="2 3">E4</strain>
    </source>
</reference>
<evidence type="ECO:0000313" key="3">
    <source>
        <dbReference type="Proteomes" id="UP001056619"/>
    </source>
</evidence>
<feature type="signal peptide" evidence="1">
    <location>
        <begin position="1"/>
        <end position="21"/>
    </location>
</feature>
<protein>
    <recommendedName>
        <fullName evidence="4">DUF4402 domain-containing protein</fullName>
    </recommendedName>
</protein>
<dbReference type="EMBL" id="CP098494">
    <property type="protein sequence ID" value="USA60914.1"/>
    <property type="molecule type" value="Genomic_DNA"/>
</dbReference>
<proteinExistence type="predicted"/>
<accession>A0ABY4U483</accession>
<dbReference type="Proteomes" id="UP001056619">
    <property type="component" value="Chromosome"/>
</dbReference>
<sequence length="253" mass="26222">MKKLLLGAVALGAIAATPAAAQPDQIHYARPNIGATGTVSAPYNFVDGLIVLGNELALANGIGTRYTTEANAPADSTAATRTVNVEFTLTGSVNKDCSFYSGNTAGARNIDFGVIGVRTGNNENVNNAFQMVGAAEAEIQTLTAGCNFNNAVEINKDDVRGMVNVDGSGYDTNEFQANIPYSVTARWNGVGVSTIAAGSNQELEVGLAQNSATKLQGAWRSAMTIDINAPVIQDKGLVAGTYTGKTTLTLRAL</sequence>
<evidence type="ECO:0008006" key="4">
    <source>
        <dbReference type="Google" id="ProtNLM"/>
    </source>
</evidence>
<evidence type="ECO:0000313" key="2">
    <source>
        <dbReference type="EMBL" id="USA60914.1"/>
    </source>
</evidence>
<evidence type="ECO:0000256" key="1">
    <source>
        <dbReference type="SAM" id="SignalP"/>
    </source>
</evidence>
<keyword evidence="3" id="KW-1185">Reference proteome</keyword>
<feature type="chain" id="PRO_5046407432" description="DUF4402 domain-containing protein" evidence="1">
    <location>
        <begin position="22"/>
        <end position="253"/>
    </location>
</feature>
<name>A0ABY4U483_9SPHN</name>